<dbReference type="RefSeq" id="WP_087138884.1">
    <property type="nucleotide sequence ID" value="NZ_FUIE01000010.1"/>
</dbReference>
<evidence type="ECO:0000313" key="3">
    <source>
        <dbReference type="Proteomes" id="UP000195766"/>
    </source>
</evidence>
<feature type="region of interest" description="Disordered" evidence="1">
    <location>
        <begin position="1"/>
        <end position="66"/>
    </location>
</feature>
<evidence type="ECO:0000256" key="1">
    <source>
        <dbReference type="SAM" id="MobiDB-lite"/>
    </source>
</evidence>
<protein>
    <submittedName>
        <fullName evidence="2">Uncharacterized protein</fullName>
    </submittedName>
</protein>
<dbReference type="EMBL" id="FUIE01000010">
    <property type="protein sequence ID" value="SJM47565.1"/>
    <property type="molecule type" value="Genomic_DNA"/>
</dbReference>
<accession>A0A1R4EVF6</accession>
<dbReference type="AlphaFoldDB" id="A0A1R4EVF6"/>
<organism evidence="2 3">
    <name type="scientific">Brevundimonas diminuta 3F5N</name>
    <dbReference type="NCBI Taxonomy" id="1255603"/>
    <lineage>
        <taxon>Bacteria</taxon>
        <taxon>Pseudomonadati</taxon>
        <taxon>Pseudomonadota</taxon>
        <taxon>Alphaproteobacteria</taxon>
        <taxon>Caulobacterales</taxon>
        <taxon>Caulobacteraceae</taxon>
        <taxon>Brevundimonas</taxon>
    </lineage>
</organism>
<evidence type="ECO:0000313" key="2">
    <source>
        <dbReference type="EMBL" id="SJM47565.1"/>
    </source>
</evidence>
<sequence length="66" mass="7330">MKTPQRPPAPEAPRTGKRGFMDWLFGRTPPPPSKASSNLYLGDIVDGDFSSPSVHHHHKRPPSDEL</sequence>
<dbReference type="OrthoDB" id="9851552at2"/>
<gene>
    <name evidence="2" type="ORF">FM111_00995</name>
</gene>
<dbReference type="Proteomes" id="UP000195766">
    <property type="component" value="Unassembled WGS sequence"/>
</dbReference>
<reference evidence="2 3" key="1">
    <citation type="submission" date="2017-02" db="EMBL/GenBank/DDBJ databases">
        <authorList>
            <person name="Peterson S.W."/>
        </authorList>
    </citation>
    <scope>NUCLEOTIDE SEQUENCE [LARGE SCALE GENOMIC DNA]</scope>
    <source>
        <strain evidence="2 3">3F5N</strain>
    </source>
</reference>
<name>A0A1R4EVF6_BREDI</name>
<proteinExistence type="predicted"/>
<feature type="compositionally biased region" description="Pro residues" evidence="1">
    <location>
        <begin position="1"/>
        <end position="11"/>
    </location>
</feature>